<sequence>MNTNSVRGGRSSRNVRSRTQSNIQGGKYIPSEMPPVITSQPWNPCTVMFQTNASSTLSFIKFSDLKSRMKTQLGFNNTPADRIDFDIRIESFSLWAVADKVHLVAYPTDFLSNSGVELSRIESHSQRNMYARIGYRFPSHLYITPLSTSGASNRNILGFVSSAATSLEVHVRVLWKGADTALAIPRVTYDYVPICDSLRALADKIQEFPPDQNSDYDKLPDLPGVVD</sequence>
<reference evidence="2" key="1">
    <citation type="submission" date="2021-07" db="EMBL/GenBank/DDBJ databases">
        <authorList>
            <person name="Konstantinidis K."/>
            <person name="Dovrolis N."/>
            <person name="Maria M."/>
            <person name="Nearchou A."/>
            <person name="de Courcy Williams M."/>
            <person name="Veletza S."/>
            <person name="Karakasiliotis I."/>
        </authorList>
    </citation>
    <scope>NUCLEOTIDE SEQUENCE</scope>
    <source>
        <strain evidence="2">EA</strain>
    </source>
</reference>
<evidence type="ECO:0000256" key="1">
    <source>
        <dbReference type="SAM" id="MobiDB-lite"/>
    </source>
</evidence>
<organism evidence="2">
    <name type="scientific">Chaq-like virus</name>
    <dbReference type="NCBI Taxonomy" id="2759331"/>
    <lineage>
        <taxon>Viruses</taxon>
        <taxon>Riboviria</taxon>
        <taxon>Orthornavirae</taxon>
        <taxon>Pisuviricota</taxon>
        <taxon>Duplopiviricetes</taxon>
        <taxon>Durnavirales</taxon>
        <taxon>Partitiviridae</taxon>
    </lineage>
</organism>
<accession>A0A8K1J8Y1</accession>
<evidence type="ECO:0000313" key="2">
    <source>
        <dbReference type="EMBL" id="UCR92559.1"/>
    </source>
</evidence>
<feature type="region of interest" description="Disordered" evidence="1">
    <location>
        <begin position="1"/>
        <end position="30"/>
    </location>
</feature>
<protein>
    <submittedName>
        <fullName evidence="2">Uncharacterized protein</fullName>
    </submittedName>
</protein>
<proteinExistence type="predicted"/>
<feature type="compositionally biased region" description="Low complexity" evidence="1">
    <location>
        <begin position="1"/>
        <end position="18"/>
    </location>
</feature>
<dbReference type="EMBL" id="MZ771209">
    <property type="protein sequence ID" value="UCR92559.1"/>
    <property type="molecule type" value="Genomic_RNA"/>
</dbReference>
<name>A0A8K1J8Y1_9VIRU</name>